<protein>
    <submittedName>
        <fullName evidence="2">Sel1 repeat family protein</fullName>
    </submittedName>
</protein>
<dbReference type="RefSeq" id="WP_119107585.1">
    <property type="nucleotide sequence ID" value="NZ_QXJC01000001.1"/>
</dbReference>
<accession>A0A398CA03</accession>
<evidence type="ECO:0000313" key="2">
    <source>
        <dbReference type="EMBL" id="RID99134.1"/>
    </source>
</evidence>
<dbReference type="AlphaFoldDB" id="A0A398CA03"/>
<keyword evidence="3" id="KW-1185">Reference proteome</keyword>
<dbReference type="InterPro" id="IPR050767">
    <property type="entry name" value="Sel1_AlgK"/>
</dbReference>
<dbReference type="PANTHER" id="PTHR11102:SF160">
    <property type="entry name" value="ERAD-ASSOCIATED E3 UBIQUITIN-PROTEIN LIGASE COMPONENT HRD3"/>
    <property type="match status" value="1"/>
</dbReference>
<keyword evidence="1" id="KW-0732">Signal</keyword>
<feature type="chain" id="PRO_5017255253" evidence="1">
    <location>
        <begin position="21"/>
        <end position="411"/>
    </location>
</feature>
<dbReference type="Proteomes" id="UP000266302">
    <property type="component" value="Unassembled WGS sequence"/>
</dbReference>
<proteinExistence type="predicted"/>
<name>A0A398CA03_9BURK</name>
<dbReference type="PANTHER" id="PTHR11102">
    <property type="entry name" value="SEL-1-LIKE PROTEIN"/>
    <property type="match status" value="1"/>
</dbReference>
<organism evidence="2 3">
    <name type="scientific">Simplicispira hankyongi</name>
    <dbReference type="NCBI Taxonomy" id="2315688"/>
    <lineage>
        <taxon>Bacteria</taxon>
        <taxon>Pseudomonadati</taxon>
        <taxon>Pseudomonadota</taxon>
        <taxon>Betaproteobacteria</taxon>
        <taxon>Burkholderiales</taxon>
        <taxon>Comamonadaceae</taxon>
        <taxon>Simplicispira</taxon>
    </lineage>
</organism>
<dbReference type="Gene3D" id="1.25.40.10">
    <property type="entry name" value="Tetratricopeptide repeat domain"/>
    <property type="match status" value="2"/>
</dbReference>
<dbReference type="InterPro" id="IPR011990">
    <property type="entry name" value="TPR-like_helical_dom_sf"/>
</dbReference>
<sequence length="411" mass="45042">MNPCNITRLASLLLVVLASAAPSASATARTRATVIAQLQMPKPTQEHIEAEPAPVPHIESAPATVPRIDTRPGDDQPSIVAPAVTKDSLALRDTQQAQAVDRELRRLLRTAEAPRTIGSTPQSAQAAWTLGLIYLHGAGVRRDTALAQRWFEQAARFGREPWAYAGLAWCYLEGCTGPPDPAAAGRAIERLRPHHPARADFLQWVLSMRQAPLQVAKSGVNQDQVLELPDRPLLEKAAAAGDMHANIELGMDAVTNERFEQAEQYFRRAGPQSQAARANLQQLAARDSSPIQAQQKLPLSESAEEALMTARKYHRGQGVPSNFTEAIRFYRLADQRGSVQARRILALIYSRPAPGGGIDPGWMQQLAYVDVGTTIPTMGVLGTTHLLHREPTPLYDLMPVFWRDQLTQVGR</sequence>
<dbReference type="InterPro" id="IPR006597">
    <property type="entry name" value="Sel1-like"/>
</dbReference>
<comment type="caution">
    <text evidence="2">The sequence shown here is derived from an EMBL/GenBank/DDBJ whole genome shotgun (WGS) entry which is preliminary data.</text>
</comment>
<evidence type="ECO:0000313" key="3">
    <source>
        <dbReference type="Proteomes" id="UP000266302"/>
    </source>
</evidence>
<dbReference type="Pfam" id="PF08238">
    <property type="entry name" value="Sel1"/>
    <property type="match status" value="3"/>
</dbReference>
<dbReference type="SMART" id="SM00671">
    <property type="entry name" value="SEL1"/>
    <property type="match status" value="2"/>
</dbReference>
<gene>
    <name evidence="2" type="ORF">D3F03_01405</name>
</gene>
<feature type="signal peptide" evidence="1">
    <location>
        <begin position="1"/>
        <end position="20"/>
    </location>
</feature>
<dbReference type="OrthoDB" id="8795392at2"/>
<dbReference type="SUPFAM" id="SSF81901">
    <property type="entry name" value="HCP-like"/>
    <property type="match status" value="2"/>
</dbReference>
<evidence type="ECO:0000256" key="1">
    <source>
        <dbReference type="SAM" id="SignalP"/>
    </source>
</evidence>
<dbReference type="EMBL" id="QXJC01000001">
    <property type="protein sequence ID" value="RID99134.1"/>
    <property type="molecule type" value="Genomic_DNA"/>
</dbReference>
<reference evidence="2 3" key="1">
    <citation type="submission" date="2018-09" db="EMBL/GenBank/DDBJ databases">
        <title>Draft genome of Simplicispira sp. NY-02.</title>
        <authorList>
            <person name="Im W.T."/>
        </authorList>
    </citation>
    <scope>NUCLEOTIDE SEQUENCE [LARGE SCALE GENOMIC DNA]</scope>
    <source>
        <strain evidence="2 3">NY-02</strain>
    </source>
</reference>